<dbReference type="PATRIC" id="fig|883158.3.peg.1102"/>
<dbReference type="EMBL" id="AGWK01000031">
    <property type="protein sequence ID" value="EHO70769.1"/>
    <property type="molecule type" value="Genomic_DNA"/>
</dbReference>
<comment type="caution">
    <text evidence="1">The sequence shown here is derived from an EMBL/GenBank/DDBJ whole genome shotgun (WGS) entry which is preliminary data.</text>
</comment>
<sequence length="48" mass="5705">MPNSTLSPKMDSPISRSLRRDKKWILFGIDNYINFKILVTWQQNQIIP</sequence>
<evidence type="ECO:0000313" key="1">
    <source>
        <dbReference type="EMBL" id="EHO70769.1"/>
    </source>
</evidence>
<evidence type="ECO:0000313" key="2">
    <source>
        <dbReference type="Proteomes" id="UP000016023"/>
    </source>
</evidence>
<organism evidence="1 2">
    <name type="scientific">Prevotella micans F0438</name>
    <dbReference type="NCBI Taxonomy" id="883158"/>
    <lineage>
        <taxon>Bacteria</taxon>
        <taxon>Pseudomonadati</taxon>
        <taxon>Bacteroidota</taxon>
        <taxon>Bacteroidia</taxon>
        <taxon>Bacteroidales</taxon>
        <taxon>Prevotellaceae</taxon>
        <taxon>Prevotella</taxon>
    </lineage>
</organism>
<name>H1Q2F2_9BACT</name>
<dbReference type="AlphaFoldDB" id="H1Q2F2"/>
<dbReference type="HOGENOM" id="CLU_3156313_0_0_10"/>
<dbReference type="STRING" id="883158.HMPREF9140_01090"/>
<dbReference type="Proteomes" id="UP000016023">
    <property type="component" value="Unassembled WGS sequence"/>
</dbReference>
<gene>
    <name evidence="1" type="ORF">HMPREF9140_01090</name>
</gene>
<reference evidence="1 2" key="1">
    <citation type="submission" date="2011-12" db="EMBL/GenBank/DDBJ databases">
        <title>The Genome Sequence of Prevotella micans F0438.</title>
        <authorList>
            <consortium name="The Broad Institute Genome Sequencing Platform"/>
            <person name="Earl A."/>
            <person name="Ward D."/>
            <person name="Feldgarden M."/>
            <person name="Gevers D."/>
            <person name="Izard J."/>
            <person name="Baranova O.V."/>
            <person name="Blanton J.M."/>
            <person name="Wade W.G."/>
            <person name="Dewhirst F.E."/>
            <person name="Young S.K."/>
            <person name="Zeng Q."/>
            <person name="Gargeya S."/>
            <person name="Fitzgerald M."/>
            <person name="Haas B."/>
            <person name="Abouelleil A."/>
            <person name="Alvarado L."/>
            <person name="Arachchi H.M."/>
            <person name="Berlin A."/>
            <person name="Chapman S.B."/>
            <person name="Gearin G."/>
            <person name="Goldberg J."/>
            <person name="Griggs A."/>
            <person name="Gujja S."/>
            <person name="Hansen M."/>
            <person name="Heiman D."/>
            <person name="Howarth C."/>
            <person name="Larimer J."/>
            <person name="Lui A."/>
            <person name="MacDonald P.J.P."/>
            <person name="McCowen C."/>
            <person name="Montmayeur A."/>
            <person name="Murphy C."/>
            <person name="Neiman D."/>
            <person name="Pearson M."/>
            <person name="Priest M."/>
            <person name="Roberts A."/>
            <person name="Saif S."/>
            <person name="Shea T."/>
            <person name="Sisk P."/>
            <person name="Stolte C."/>
            <person name="Sykes S."/>
            <person name="Wortman J."/>
            <person name="Nusbaum C."/>
            <person name="Birren B."/>
        </authorList>
    </citation>
    <scope>NUCLEOTIDE SEQUENCE [LARGE SCALE GENOMIC DNA]</scope>
    <source>
        <strain evidence="1 2">F0438</strain>
    </source>
</reference>
<keyword evidence="2" id="KW-1185">Reference proteome</keyword>
<protein>
    <submittedName>
        <fullName evidence="1">Uncharacterized protein</fullName>
    </submittedName>
</protein>
<accession>H1Q2F2</accession>
<proteinExistence type="predicted"/>